<dbReference type="InterPro" id="IPR051081">
    <property type="entry name" value="HTH_MetalResp_TranReg"/>
</dbReference>
<sequence length="125" mass="13770">MLAFIREYSKGVSVGHNPRPALHHPTLETVLVTAVLHALSDETRLSIVRTLHAEPDGRACGTFPVNVAPSTLSHHFKVLREAGLIRQEDRGTQRWTVLRVREVDARFPGFLNAVIAATEVASARS</sequence>
<organism evidence="5 6">
    <name type="scientific">Cryobacterium flavum</name>
    <dbReference type="NCBI Taxonomy" id="1424659"/>
    <lineage>
        <taxon>Bacteria</taxon>
        <taxon>Bacillati</taxon>
        <taxon>Actinomycetota</taxon>
        <taxon>Actinomycetes</taxon>
        <taxon>Micrococcales</taxon>
        <taxon>Microbacteriaceae</taxon>
        <taxon>Cryobacterium</taxon>
    </lineage>
</organism>
<evidence type="ECO:0000259" key="4">
    <source>
        <dbReference type="PROSITE" id="PS50987"/>
    </source>
</evidence>
<keyword evidence="6" id="KW-1185">Reference proteome</keyword>
<evidence type="ECO:0000256" key="3">
    <source>
        <dbReference type="ARBA" id="ARBA00023163"/>
    </source>
</evidence>
<evidence type="ECO:0000313" key="5">
    <source>
        <dbReference type="EMBL" id="TFB78505.1"/>
    </source>
</evidence>
<proteinExistence type="predicted"/>
<evidence type="ECO:0000313" key="6">
    <source>
        <dbReference type="Proteomes" id="UP000298252"/>
    </source>
</evidence>
<keyword evidence="3" id="KW-0804">Transcription</keyword>
<dbReference type="PROSITE" id="PS50987">
    <property type="entry name" value="HTH_ARSR_2"/>
    <property type="match status" value="1"/>
</dbReference>
<protein>
    <submittedName>
        <fullName evidence="5">ArsR family transcriptional regulator</fullName>
    </submittedName>
</protein>
<dbReference type="Gene3D" id="1.10.10.10">
    <property type="entry name" value="Winged helix-like DNA-binding domain superfamily/Winged helix DNA-binding domain"/>
    <property type="match status" value="1"/>
</dbReference>
<dbReference type="Proteomes" id="UP000298252">
    <property type="component" value="Unassembled WGS sequence"/>
</dbReference>
<dbReference type="Pfam" id="PF12840">
    <property type="entry name" value="HTH_20"/>
    <property type="match status" value="1"/>
</dbReference>
<keyword evidence="2" id="KW-0238">DNA-binding</keyword>
<evidence type="ECO:0000256" key="1">
    <source>
        <dbReference type="ARBA" id="ARBA00023015"/>
    </source>
</evidence>
<feature type="domain" description="HTH arsR-type" evidence="4">
    <location>
        <begin position="24"/>
        <end position="118"/>
    </location>
</feature>
<dbReference type="CDD" id="cd00090">
    <property type="entry name" value="HTH_ARSR"/>
    <property type="match status" value="1"/>
</dbReference>
<name>A0ABY2I3U2_9MICO</name>
<dbReference type="PANTHER" id="PTHR33154">
    <property type="entry name" value="TRANSCRIPTIONAL REGULATOR, ARSR FAMILY"/>
    <property type="match status" value="1"/>
</dbReference>
<dbReference type="InterPro" id="IPR036390">
    <property type="entry name" value="WH_DNA-bd_sf"/>
</dbReference>
<keyword evidence="1" id="KW-0805">Transcription regulation</keyword>
<dbReference type="EMBL" id="SOFD01000011">
    <property type="protein sequence ID" value="TFB78505.1"/>
    <property type="molecule type" value="Genomic_DNA"/>
</dbReference>
<gene>
    <name evidence="5" type="ORF">E3O21_05600</name>
</gene>
<accession>A0ABY2I3U2</accession>
<dbReference type="SUPFAM" id="SSF46785">
    <property type="entry name" value="Winged helix' DNA-binding domain"/>
    <property type="match status" value="1"/>
</dbReference>
<dbReference type="InterPro" id="IPR011991">
    <property type="entry name" value="ArsR-like_HTH"/>
</dbReference>
<dbReference type="PANTHER" id="PTHR33154:SF12">
    <property type="entry name" value="TRANSCRIPTIONAL REGULATORY PROTEIN"/>
    <property type="match status" value="1"/>
</dbReference>
<dbReference type="InterPro" id="IPR036388">
    <property type="entry name" value="WH-like_DNA-bd_sf"/>
</dbReference>
<dbReference type="PRINTS" id="PR00778">
    <property type="entry name" value="HTHARSR"/>
</dbReference>
<reference evidence="5 6" key="1">
    <citation type="submission" date="2019-03" db="EMBL/GenBank/DDBJ databases">
        <title>Genomics of glacier-inhabiting Cryobacterium strains.</title>
        <authorList>
            <person name="Liu Q."/>
            <person name="Xin Y.-H."/>
        </authorList>
    </citation>
    <scope>NUCLEOTIDE SEQUENCE [LARGE SCALE GENOMIC DNA]</scope>
    <source>
        <strain evidence="5 6">Hh8</strain>
    </source>
</reference>
<dbReference type="InterPro" id="IPR001845">
    <property type="entry name" value="HTH_ArsR_DNA-bd_dom"/>
</dbReference>
<evidence type="ECO:0000256" key="2">
    <source>
        <dbReference type="ARBA" id="ARBA00023125"/>
    </source>
</evidence>
<comment type="caution">
    <text evidence="5">The sequence shown here is derived from an EMBL/GenBank/DDBJ whole genome shotgun (WGS) entry which is preliminary data.</text>
</comment>
<dbReference type="SMART" id="SM00418">
    <property type="entry name" value="HTH_ARSR"/>
    <property type="match status" value="1"/>
</dbReference>